<evidence type="ECO:0000313" key="8">
    <source>
        <dbReference type="EMBL" id="RNL82385.1"/>
    </source>
</evidence>
<dbReference type="RefSeq" id="WP_123217252.1">
    <property type="nucleotide sequence ID" value="NZ_RJTM01000114.1"/>
</dbReference>
<dbReference type="InterPro" id="IPR033985">
    <property type="entry name" value="SusD-like_N"/>
</dbReference>
<dbReference type="InterPro" id="IPR011990">
    <property type="entry name" value="TPR-like_helical_dom_sf"/>
</dbReference>
<evidence type="ECO:0000256" key="1">
    <source>
        <dbReference type="ARBA" id="ARBA00004442"/>
    </source>
</evidence>
<gene>
    <name evidence="8" type="ORF">ED312_17135</name>
</gene>
<keyword evidence="3" id="KW-0732">Signal</keyword>
<dbReference type="Gene3D" id="1.25.40.390">
    <property type="match status" value="1"/>
</dbReference>
<comment type="similarity">
    <text evidence="2">Belongs to the SusD family.</text>
</comment>
<keyword evidence="4" id="KW-0472">Membrane</keyword>
<dbReference type="Proteomes" id="UP000267469">
    <property type="component" value="Unassembled WGS sequence"/>
</dbReference>
<dbReference type="OrthoDB" id="5694214at2"/>
<dbReference type="InterPro" id="IPR012944">
    <property type="entry name" value="SusD_RagB_dom"/>
</dbReference>
<evidence type="ECO:0000259" key="7">
    <source>
        <dbReference type="Pfam" id="PF14322"/>
    </source>
</evidence>
<sequence length="561" mass="63244">MKKNIVYISAFLILLGLFSCGKDLLEESPRDFLSTENAFTSTEDIDASVYNLYRRVRREFYDRDENRPFDYLYGTDLVFDGEPQQSSNRHSPMKTAYDPTGAIATDHWGQFYKIISEANTIIDRLALSEITSEEQETYKSKALFFRGLSYRSLAYLYGGVPVSLNEISTPKTDFTRASRSEVIAQAISDLEVAADHLPGIADVLDGEINNLAAYHLLAELYIANGEFQKAIDAATIVIDDPSTALMQNRFGSRQSETDKDVYWDLFRNGNQNRSSGNTEGIWVIQFQTDVPGGSLVSSGLSGYVLERHHGPFFRDLKINGENPFAWPVGDLTGGRGIGWMISTTYFSNTIWESDFDNDIRNANHNFAREFVANNPGSSFFGQTISTEDPELADRVPSRNFYAFQTKCTTPFNHPGNIYDTNSPIPFMLKSSAGSTYTDQYMFRLAETYLLRAEAYLGLGNTGKAADDINIVRQRANASLVNAGDVDIDYILDERMRELGVEEKRRLTLMRLGKLYDRVKAHNPFYTNQADGLEEHYNLWPIPFSEIEANIGADIEQNPGYN</sequence>
<name>A0A3N0E3G3_SINP1</name>
<evidence type="ECO:0000256" key="5">
    <source>
        <dbReference type="ARBA" id="ARBA00023237"/>
    </source>
</evidence>
<evidence type="ECO:0000259" key="6">
    <source>
        <dbReference type="Pfam" id="PF07980"/>
    </source>
</evidence>
<proteinExistence type="inferred from homology"/>
<dbReference type="EMBL" id="RJTM01000114">
    <property type="protein sequence ID" value="RNL82385.1"/>
    <property type="molecule type" value="Genomic_DNA"/>
</dbReference>
<evidence type="ECO:0000256" key="3">
    <source>
        <dbReference type="ARBA" id="ARBA00022729"/>
    </source>
</evidence>
<keyword evidence="9" id="KW-1185">Reference proteome</keyword>
<evidence type="ECO:0000313" key="9">
    <source>
        <dbReference type="Proteomes" id="UP000267469"/>
    </source>
</evidence>
<keyword evidence="5" id="KW-0998">Cell outer membrane</keyword>
<protein>
    <submittedName>
        <fullName evidence="8">RagB/SusD family nutrient uptake outer membrane protein</fullName>
    </submittedName>
</protein>
<evidence type="ECO:0000256" key="2">
    <source>
        <dbReference type="ARBA" id="ARBA00006275"/>
    </source>
</evidence>
<dbReference type="AlphaFoldDB" id="A0A3N0E3G3"/>
<dbReference type="Pfam" id="PF14322">
    <property type="entry name" value="SusD-like_3"/>
    <property type="match status" value="1"/>
</dbReference>
<evidence type="ECO:0000256" key="4">
    <source>
        <dbReference type="ARBA" id="ARBA00023136"/>
    </source>
</evidence>
<feature type="domain" description="SusD-like N-terminal" evidence="7">
    <location>
        <begin position="76"/>
        <end position="221"/>
    </location>
</feature>
<feature type="domain" description="RagB/SusD" evidence="6">
    <location>
        <begin position="430"/>
        <end position="560"/>
    </location>
</feature>
<dbReference type="Pfam" id="PF07980">
    <property type="entry name" value="SusD_RagB"/>
    <property type="match status" value="1"/>
</dbReference>
<dbReference type="PROSITE" id="PS51257">
    <property type="entry name" value="PROKAR_LIPOPROTEIN"/>
    <property type="match status" value="1"/>
</dbReference>
<accession>A0A3N0E3G3</accession>
<dbReference type="GO" id="GO:0009279">
    <property type="term" value="C:cell outer membrane"/>
    <property type="evidence" value="ECO:0007669"/>
    <property type="project" value="UniProtKB-SubCell"/>
</dbReference>
<reference evidence="8 9" key="1">
    <citation type="submission" date="2018-10" db="EMBL/GenBank/DDBJ databases">
        <title>Sinomicrobium pectinilyticum sp. nov., a pectinase-producing bacterium isolated from alkaline and saline soil, and emended description of the genus Sinomicrobium.</title>
        <authorList>
            <person name="Cheng B."/>
            <person name="Li C."/>
            <person name="Lai Q."/>
            <person name="Du M."/>
            <person name="Shao Z."/>
            <person name="Xu P."/>
            <person name="Yang C."/>
        </authorList>
    </citation>
    <scope>NUCLEOTIDE SEQUENCE [LARGE SCALE GENOMIC DNA]</scope>
    <source>
        <strain evidence="8 9">5DNS001</strain>
    </source>
</reference>
<organism evidence="8 9">
    <name type="scientific">Sinomicrobium pectinilyticum</name>
    <dbReference type="NCBI Taxonomy" id="1084421"/>
    <lineage>
        <taxon>Bacteria</taxon>
        <taxon>Pseudomonadati</taxon>
        <taxon>Bacteroidota</taxon>
        <taxon>Flavobacteriia</taxon>
        <taxon>Flavobacteriales</taxon>
        <taxon>Flavobacteriaceae</taxon>
        <taxon>Sinomicrobium</taxon>
    </lineage>
</organism>
<dbReference type="SUPFAM" id="SSF48452">
    <property type="entry name" value="TPR-like"/>
    <property type="match status" value="1"/>
</dbReference>
<comment type="subcellular location">
    <subcellularLocation>
        <location evidence="1">Cell outer membrane</location>
    </subcellularLocation>
</comment>
<comment type="caution">
    <text evidence="8">The sequence shown here is derived from an EMBL/GenBank/DDBJ whole genome shotgun (WGS) entry which is preliminary data.</text>
</comment>